<name>A0A0E9UNU1_ANGAN</name>
<dbReference type="AlphaFoldDB" id="A0A0E9UNU1"/>
<evidence type="ECO:0000313" key="1">
    <source>
        <dbReference type="EMBL" id="JAH66633.1"/>
    </source>
</evidence>
<proteinExistence type="predicted"/>
<reference evidence="1" key="2">
    <citation type="journal article" date="2015" name="Fish Shellfish Immunol.">
        <title>Early steps in the European eel (Anguilla anguilla)-Vibrio vulnificus interaction in the gills: Role of the RtxA13 toxin.</title>
        <authorList>
            <person name="Callol A."/>
            <person name="Pajuelo D."/>
            <person name="Ebbesson L."/>
            <person name="Teles M."/>
            <person name="MacKenzie S."/>
            <person name="Amaro C."/>
        </authorList>
    </citation>
    <scope>NUCLEOTIDE SEQUENCE</scope>
</reference>
<protein>
    <submittedName>
        <fullName evidence="1">Uncharacterized protein</fullName>
    </submittedName>
</protein>
<dbReference type="EMBL" id="GBXM01041944">
    <property type="protein sequence ID" value="JAH66633.1"/>
    <property type="molecule type" value="Transcribed_RNA"/>
</dbReference>
<accession>A0A0E9UNU1</accession>
<organism evidence="1">
    <name type="scientific">Anguilla anguilla</name>
    <name type="common">European freshwater eel</name>
    <name type="synonym">Muraena anguilla</name>
    <dbReference type="NCBI Taxonomy" id="7936"/>
    <lineage>
        <taxon>Eukaryota</taxon>
        <taxon>Metazoa</taxon>
        <taxon>Chordata</taxon>
        <taxon>Craniata</taxon>
        <taxon>Vertebrata</taxon>
        <taxon>Euteleostomi</taxon>
        <taxon>Actinopterygii</taxon>
        <taxon>Neopterygii</taxon>
        <taxon>Teleostei</taxon>
        <taxon>Anguilliformes</taxon>
        <taxon>Anguillidae</taxon>
        <taxon>Anguilla</taxon>
    </lineage>
</organism>
<sequence length="27" mass="3029">MCCNSRVKGSTFLKGVLLFLLRNDLVT</sequence>
<reference evidence="1" key="1">
    <citation type="submission" date="2014-11" db="EMBL/GenBank/DDBJ databases">
        <authorList>
            <person name="Amaro Gonzalez C."/>
        </authorList>
    </citation>
    <scope>NUCLEOTIDE SEQUENCE</scope>
</reference>